<evidence type="ECO:0000313" key="2">
    <source>
        <dbReference type="EMBL" id="KAK3249745.1"/>
    </source>
</evidence>
<dbReference type="EMBL" id="LGRX02027164">
    <property type="protein sequence ID" value="KAK3249745.1"/>
    <property type="molecule type" value="Genomic_DNA"/>
</dbReference>
<comment type="caution">
    <text evidence="2">The sequence shown here is derived from an EMBL/GenBank/DDBJ whole genome shotgun (WGS) entry which is preliminary data.</text>
</comment>
<gene>
    <name evidence="2" type="ORF">CYMTET_40841</name>
</gene>
<organism evidence="2 3">
    <name type="scientific">Cymbomonas tetramitiformis</name>
    <dbReference type="NCBI Taxonomy" id="36881"/>
    <lineage>
        <taxon>Eukaryota</taxon>
        <taxon>Viridiplantae</taxon>
        <taxon>Chlorophyta</taxon>
        <taxon>Pyramimonadophyceae</taxon>
        <taxon>Pyramimonadales</taxon>
        <taxon>Pyramimonadaceae</taxon>
        <taxon>Cymbomonas</taxon>
    </lineage>
</organism>
<feature type="region of interest" description="Disordered" evidence="1">
    <location>
        <begin position="402"/>
        <end position="462"/>
    </location>
</feature>
<protein>
    <submittedName>
        <fullName evidence="2">Uncharacterized protein</fullName>
    </submittedName>
</protein>
<proteinExistence type="predicted"/>
<feature type="compositionally biased region" description="Gly residues" evidence="1">
    <location>
        <begin position="409"/>
        <end position="437"/>
    </location>
</feature>
<name>A0AAE0F481_9CHLO</name>
<dbReference type="Proteomes" id="UP001190700">
    <property type="component" value="Unassembled WGS sequence"/>
</dbReference>
<sequence length="462" mass="49442">MNTSNAVGKWFEHYKWGMREMFECRQGYGEEELEDAASDDSTSASTTCGGMGPRGVHSAPPPDQGSIRAAERRAEEVKLTNLSSHIYSMYSDSATTDSPFHLSSGVIMASATIDALTQEWNDVLHMRQRQSEGTFYLGGQATNAVDAPNINVPKAWPLEPAETLAIRQSGFPALPHHPQAQQRAEDALEQQRKHWRASSSIFRVEPASRQVKKGLQKKHSLRDEDLPSHGAPAAPSVTRRSSAPIRRERRDPLARSATPPEDLQAVARAQSNTELLIRHSMDRLHGRLRRQHGGDCSVAIRFLLWTEGDDGWSDGSGSDMSQSSPEGNLGTLFTSFPNASSIFCSLMRSRLLGSPAADEVAAGVKAVAELEPEMKWEELEKGEEEAFLEICRDAVPHDCPDGIMANEPSGGGGGGGPPAAGAGNAVGPGAFAGGPGGSRPPLSGAGRAGSCDEEVDAKESPA</sequence>
<evidence type="ECO:0000256" key="1">
    <source>
        <dbReference type="SAM" id="MobiDB-lite"/>
    </source>
</evidence>
<keyword evidence="3" id="KW-1185">Reference proteome</keyword>
<feature type="non-terminal residue" evidence="2">
    <location>
        <position position="462"/>
    </location>
</feature>
<feature type="compositionally biased region" description="Basic and acidic residues" evidence="1">
    <location>
        <begin position="183"/>
        <end position="192"/>
    </location>
</feature>
<dbReference type="AlphaFoldDB" id="A0AAE0F481"/>
<reference evidence="2 3" key="1">
    <citation type="journal article" date="2015" name="Genome Biol. Evol.">
        <title>Comparative Genomics of a Bacterivorous Green Alga Reveals Evolutionary Causalities and Consequences of Phago-Mixotrophic Mode of Nutrition.</title>
        <authorList>
            <person name="Burns J.A."/>
            <person name="Paasch A."/>
            <person name="Narechania A."/>
            <person name="Kim E."/>
        </authorList>
    </citation>
    <scope>NUCLEOTIDE SEQUENCE [LARGE SCALE GENOMIC DNA]</scope>
    <source>
        <strain evidence="2 3">PLY_AMNH</strain>
    </source>
</reference>
<feature type="compositionally biased region" description="Basic residues" evidence="1">
    <location>
        <begin position="210"/>
        <end position="220"/>
    </location>
</feature>
<evidence type="ECO:0000313" key="3">
    <source>
        <dbReference type="Proteomes" id="UP001190700"/>
    </source>
</evidence>
<accession>A0AAE0F481</accession>
<feature type="region of interest" description="Disordered" evidence="1">
    <location>
        <begin position="172"/>
        <end position="263"/>
    </location>
</feature>
<feature type="region of interest" description="Disordered" evidence="1">
    <location>
        <begin position="32"/>
        <end position="67"/>
    </location>
</feature>